<dbReference type="PROSITE" id="PS51135">
    <property type="entry name" value="CIDE_N"/>
    <property type="match status" value="1"/>
</dbReference>
<evidence type="ECO:0000313" key="5">
    <source>
        <dbReference type="EMBL" id="CAH3044970.1"/>
    </source>
</evidence>
<evidence type="ECO:0000259" key="4">
    <source>
        <dbReference type="PROSITE" id="PS51135"/>
    </source>
</evidence>
<dbReference type="InterPro" id="IPR003508">
    <property type="entry name" value="CIDE-N_dom"/>
</dbReference>
<evidence type="ECO:0000313" key="6">
    <source>
        <dbReference type="Proteomes" id="UP001159405"/>
    </source>
</evidence>
<feature type="compositionally biased region" description="Basic and acidic residues" evidence="3">
    <location>
        <begin position="83"/>
        <end position="93"/>
    </location>
</feature>
<feature type="domain" description="CIDE-N" evidence="4">
    <location>
        <begin position="1"/>
        <end position="73"/>
    </location>
</feature>
<dbReference type="Pfam" id="PF02017">
    <property type="entry name" value="CIDE-N"/>
    <property type="match status" value="1"/>
</dbReference>
<evidence type="ECO:0000256" key="1">
    <source>
        <dbReference type="ARBA" id="ARBA00022703"/>
    </source>
</evidence>
<name>A0ABN8N7S0_9CNID</name>
<evidence type="ECO:0000256" key="2">
    <source>
        <dbReference type="PROSITE-ProRule" id="PRU00447"/>
    </source>
</evidence>
<dbReference type="SUPFAM" id="SSF54277">
    <property type="entry name" value="CAD &amp; PB1 domains"/>
    <property type="match status" value="1"/>
</dbReference>
<accession>A0ABN8N7S0</accession>
<dbReference type="Proteomes" id="UP001159405">
    <property type="component" value="Unassembled WGS sequence"/>
</dbReference>
<protein>
    <recommendedName>
        <fullName evidence="4">CIDE-N domain-containing protein</fullName>
    </recommendedName>
</protein>
<evidence type="ECO:0000256" key="3">
    <source>
        <dbReference type="SAM" id="MobiDB-lite"/>
    </source>
</evidence>
<organism evidence="5 6">
    <name type="scientific">Porites lobata</name>
    <dbReference type="NCBI Taxonomy" id="104759"/>
    <lineage>
        <taxon>Eukaryota</taxon>
        <taxon>Metazoa</taxon>
        <taxon>Cnidaria</taxon>
        <taxon>Anthozoa</taxon>
        <taxon>Hexacorallia</taxon>
        <taxon>Scleractinia</taxon>
        <taxon>Fungiina</taxon>
        <taxon>Poritidae</taxon>
        <taxon>Porites</taxon>
    </lineage>
</organism>
<dbReference type="Gene3D" id="3.10.20.10">
    <property type="match status" value="1"/>
</dbReference>
<gene>
    <name evidence="5" type="ORF">PLOB_00004581</name>
</gene>
<dbReference type="SMART" id="SM00266">
    <property type="entry name" value="CAD"/>
    <property type="match status" value="1"/>
</dbReference>
<comment type="caution">
    <text evidence="5">The sequence shown here is derived from an EMBL/GenBank/DDBJ whole genome shotgun (WGS) entry which is preliminary data.</text>
</comment>
<feature type="region of interest" description="Disordered" evidence="3">
    <location>
        <begin position="75"/>
        <end position="101"/>
    </location>
</feature>
<dbReference type="EMBL" id="CALNXK010000012">
    <property type="protein sequence ID" value="CAH3044970.1"/>
    <property type="molecule type" value="Genomic_DNA"/>
</dbReference>
<reference evidence="5 6" key="1">
    <citation type="submission" date="2022-05" db="EMBL/GenBank/DDBJ databases">
        <authorList>
            <consortium name="Genoscope - CEA"/>
            <person name="William W."/>
        </authorList>
    </citation>
    <scope>NUCLEOTIDE SEQUENCE [LARGE SCALE GENOMIC DNA]</scope>
</reference>
<keyword evidence="1 2" id="KW-0053">Apoptosis</keyword>
<proteinExistence type="predicted"/>
<keyword evidence="6" id="KW-1185">Reference proteome</keyword>
<dbReference type="PANTHER" id="PTHR12306:SF16">
    <property type="entry name" value="DNAATION FACTOR SUBUNIT ALPHA"/>
    <property type="match status" value="1"/>
</dbReference>
<dbReference type="PANTHER" id="PTHR12306">
    <property type="entry name" value="CELL DEATH ACTIVATOR CIDE"/>
    <property type="match status" value="1"/>
</dbReference>
<sequence>MPLLKICSACRTLRYSIVAESMVDLKKKGKEKLNGDSIVLEEDGSVVDEDDVVKALDKNTVLMVLKEDESWAPISQASVSQNMEEKKGRRNTERTSTTDGCMRLDNFGGTLKLRKPTEEV</sequence>